<dbReference type="InterPro" id="IPR039424">
    <property type="entry name" value="SBP_5"/>
</dbReference>
<dbReference type="InterPro" id="IPR000914">
    <property type="entry name" value="SBP_5_dom"/>
</dbReference>
<dbReference type="EMBL" id="BAAAJX010000010">
    <property type="protein sequence ID" value="GAA1493812.1"/>
    <property type="molecule type" value="Genomic_DNA"/>
</dbReference>
<comment type="caution">
    <text evidence="3">The sequence shown here is derived from an EMBL/GenBank/DDBJ whole genome shotgun (WGS) entry which is preliminary data.</text>
</comment>
<evidence type="ECO:0000259" key="2">
    <source>
        <dbReference type="Pfam" id="PF00496"/>
    </source>
</evidence>
<sequence>MSPISPRRRRTLIALPAVVIAATLALTACVPVQRSKAGGTTAGTVTTAPIGDRQVREGGDLVMALSAEPDRLDPTTSSSLYTRYVMETMCQKLYDIDDEGAIVPMLATALPTVSDGGKTVTFPVKTGVRFADGTPFDAAAVVTTLERNLTKADSSRKSEMGPVSDVTAVDDHTVRLHYDTPFAPITAALADRAGMVMSPTALEREGEGFGDAPVCVGPYKFVKRVPQTSIQVEKDPEYYDPASAHFDTITYRIITDASIRAANLKSGDVQVADTISTQDVDDLRKRKDLTVLRTGSLGYQGITVNIGNQDGVGTEPRQIDTPLAKRADVRRALSMSINRAELVQSVFHGWADVACSPVPDTSIFASDASKACPAYDPDAAKEILRKAGVQQPFPIEMEVTNTPDTVRFAQALQAQARAGGFAITITPVEYTTLLDDQTRGDFQALQLGWSGRVDPHGNIGGFLATGGGNNYAGYSDPDVDDLIDRAAQATDAKERADLYGQMTELVQRDDPIIYLYRTRSITGLRNDVAGVSTYADGVVRLSQAAFVEGTEK</sequence>
<dbReference type="PROSITE" id="PS51257">
    <property type="entry name" value="PROKAR_LIPOPROTEIN"/>
    <property type="match status" value="1"/>
</dbReference>
<organism evidence="3 4">
    <name type="scientific">Curtobacterium herbarum</name>
    <dbReference type="NCBI Taxonomy" id="150122"/>
    <lineage>
        <taxon>Bacteria</taxon>
        <taxon>Bacillati</taxon>
        <taxon>Actinomycetota</taxon>
        <taxon>Actinomycetes</taxon>
        <taxon>Micrococcales</taxon>
        <taxon>Microbacteriaceae</taxon>
        <taxon>Curtobacterium</taxon>
    </lineage>
</organism>
<evidence type="ECO:0000313" key="4">
    <source>
        <dbReference type="Proteomes" id="UP001501742"/>
    </source>
</evidence>
<accession>A0ABP4K4L9</accession>
<dbReference type="SUPFAM" id="SSF53850">
    <property type="entry name" value="Periplasmic binding protein-like II"/>
    <property type="match status" value="1"/>
</dbReference>
<dbReference type="PANTHER" id="PTHR30290">
    <property type="entry name" value="PERIPLASMIC BINDING COMPONENT OF ABC TRANSPORTER"/>
    <property type="match status" value="1"/>
</dbReference>
<gene>
    <name evidence="3" type="ORF">GCM10009627_21580</name>
</gene>
<reference evidence="4" key="1">
    <citation type="journal article" date="2019" name="Int. J. Syst. Evol. Microbiol.">
        <title>The Global Catalogue of Microorganisms (GCM) 10K type strain sequencing project: providing services to taxonomists for standard genome sequencing and annotation.</title>
        <authorList>
            <consortium name="The Broad Institute Genomics Platform"/>
            <consortium name="The Broad Institute Genome Sequencing Center for Infectious Disease"/>
            <person name="Wu L."/>
            <person name="Ma J."/>
        </authorList>
    </citation>
    <scope>NUCLEOTIDE SEQUENCE [LARGE SCALE GENOMIC DNA]</scope>
    <source>
        <strain evidence="4">JCM 12140</strain>
    </source>
</reference>
<dbReference type="Gene3D" id="3.10.105.10">
    <property type="entry name" value="Dipeptide-binding Protein, Domain 3"/>
    <property type="match status" value="1"/>
</dbReference>
<dbReference type="RefSeq" id="WP_204610044.1">
    <property type="nucleotide sequence ID" value="NZ_BAAAJX010000010.1"/>
</dbReference>
<dbReference type="PIRSF" id="PIRSF002741">
    <property type="entry name" value="MppA"/>
    <property type="match status" value="1"/>
</dbReference>
<dbReference type="PANTHER" id="PTHR30290:SF38">
    <property type="entry name" value="D,D-DIPEPTIDE-BINDING PERIPLASMIC PROTEIN DDPA-RELATED"/>
    <property type="match status" value="1"/>
</dbReference>
<protein>
    <submittedName>
        <fullName evidence="3">ABC transporter substrate-binding protein</fullName>
    </submittedName>
</protein>
<dbReference type="Gene3D" id="3.40.190.10">
    <property type="entry name" value="Periplasmic binding protein-like II"/>
    <property type="match status" value="1"/>
</dbReference>
<proteinExistence type="predicted"/>
<dbReference type="Pfam" id="PF00496">
    <property type="entry name" value="SBP_bac_5"/>
    <property type="match status" value="1"/>
</dbReference>
<keyword evidence="4" id="KW-1185">Reference proteome</keyword>
<name>A0ABP4K4L9_9MICO</name>
<feature type="domain" description="Solute-binding protein family 5" evidence="2">
    <location>
        <begin position="102"/>
        <end position="467"/>
    </location>
</feature>
<evidence type="ECO:0000256" key="1">
    <source>
        <dbReference type="ARBA" id="ARBA00022729"/>
    </source>
</evidence>
<dbReference type="InterPro" id="IPR030678">
    <property type="entry name" value="Peptide/Ni-bd"/>
</dbReference>
<dbReference type="Proteomes" id="UP001501742">
    <property type="component" value="Unassembled WGS sequence"/>
</dbReference>
<dbReference type="Gene3D" id="3.90.76.10">
    <property type="entry name" value="Dipeptide-binding Protein, Domain 1"/>
    <property type="match status" value="1"/>
</dbReference>
<keyword evidence="1" id="KW-0732">Signal</keyword>
<evidence type="ECO:0000313" key="3">
    <source>
        <dbReference type="EMBL" id="GAA1493812.1"/>
    </source>
</evidence>